<evidence type="ECO:0000313" key="4">
    <source>
        <dbReference type="Proteomes" id="UP000245396"/>
    </source>
</evidence>
<gene>
    <name evidence="3" type="ORF">C7441_103199</name>
</gene>
<proteinExistence type="predicted"/>
<keyword evidence="2" id="KW-0732">Signal</keyword>
<dbReference type="EMBL" id="QGGG01000003">
    <property type="protein sequence ID" value="PWJ85343.1"/>
    <property type="molecule type" value="Genomic_DNA"/>
</dbReference>
<reference evidence="3 4" key="1">
    <citation type="submission" date="2018-05" db="EMBL/GenBank/DDBJ databases">
        <title>Genomic Encyclopedia of Type Strains, Phase IV (KMG-IV): sequencing the most valuable type-strain genomes for metagenomic binning, comparative biology and taxonomic classification.</title>
        <authorList>
            <person name="Goeker M."/>
        </authorList>
    </citation>
    <scope>NUCLEOTIDE SEQUENCE [LARGE SCALE GENOMIC DNA]</scope>
    <source>
        <strain evidence="3 4">DSM 6986</strain>
    </source>
</reference>
<dbReference type="AlphaFoldDB" id="A0A316C7Y3"/>
<comment type="caution">
    <text evidence="3">The sequence shown here is derived from an EMBL/GenBank/DDBJ whole genome shotgun (WGS) entry which is preliminary data.</text>
</comment>
<organism evidence="3 4">
    <name type="scientific">Pseudaminobacter salicylatoxidans</name>
    <dbReference type="NCBI Taxonomy" id="93369"/>
    <lineage>
        <taxon>Bacteria</taxon>
        <taxon>Pseudomonadati</taxon>
        <taxon>Pseudomonadota</taxon>
        <taxon>Alphaproteobacteria</taxon>
        <taxon>Hyphomicrobiales</taxon>
        <taxon>Phyllobacteriaceae</taxon>
        <taxon>Pseudaminobacter</taxon>
    </lineage>
</organism>
<dbReference type="OrthoDB" id="7923950at2"/>
<evidence type="ECO:0008006" key="5">
    <source>
        <dbReference type="Google" id="ProtNLM"/>
    </source>
</evidence>
<sequence length="111" mass="11956">MGFLLRMAFWFSLVLLALPFNFGGEDSDQPSVGAVQAFMAVREAIGDLSNICERKPDVCETGKSALHTVGVRAREAARIAYELLDSQLGESRPAPDQPDTDTTTAGIPAKE</sequence>
<dbReference type="Pfam" id="PF17264">
    <property type="entry name" value="DUF5330"/>
    <property type="match status" value="1"/>
</dbReference>
<feature type="chain" id="PRO_5016426893" description="DUF5330 domain-containing protein" evidence="2">
    <location>
        <begin position="18"/>
        <end position="111"/>
    </location>
</feature>
<feature type="signal peptide" evidence="2">
    <location>
        <begin position="1"/>
        <end position="17"/>
    </location>
</feature>
<name>A0A316C7Y3_PSESE</name>
<feature type="region of interest" description="Disordered" evidence="1">
    <location>
        <begin position="86"/>
        <end position="111"/>
    </location>
</feature>
<dbReference type="STRING" id="1192868.GCA_000304395_02584"/>
<dbReference type="Proteomes" id="UP000245396">
    <property type="component" value="Unassembled WGS sequence"/>
</dbReference>
<dbReference type="InterPro" id="IPR035220">
    <property type="entry name" value="DUF5330"/>
</dbReference>
<evidence type="ECO:0000313" key="3">
    <source>
        <dbReference type="EMBL" id="PWJ85343.1"/>
    </source>
</evidence>
<dbReference type="RefSeq" id="WP_109612080.1">
    <property type="nucleotide sequence ID" value="NZ_QGGG01000003.1"/>
</dbReference>
<evidence type="ECO:0000256" key="2">
    <source>
        <dbReference type="SAM" id="SignalP"/>
    </source>
</evidence>
<evidence type="ECO:0000256" key="1">
    <source>
        <dbReference type="SAM" id="MobiDB-lite"/>
    </source>
</evidence>
<accession>A0A316C7Y3</accession>
<keyword evidence="4" id="KW-1185">Reference proteome</keyword>
<protein>
    <recommendedName>
        <fullName evidence="5">DUF5330 domain-containing protein</fullName>
    </recommendedName>
</protein>